<evidence type="ECO:0000256" key="13">
    <source>
        <dbReference type="PIRSR" id="PIRSR602401-1"/>
    </source>
</evidence>
<comment type="similarity">
    <text evidence="4">Belongs to the cytochrome P450 family.</text>
</comment>
<proteinExistence type="inferred from homology"/>
<evidence type="ECO:0000256" key="9">
    <source>
        <dbReference type="ARBA" id="ARBA00023002"/>
    </source>
</evidence>
<sequence>MTLDNNPAGAIAPLGYLSLASLSQLLTPRLGLITTLAVILVAQYVRSPWRRVPPGPKGLPIIGNALQLQNKGWMFDRECKRNFEHIMYLNALGQPIIVLHSLKAAFELLDRRANIYSDRPRYIVAQDILSGGLFTALMSYGDVWRRTRRAAHEILTKVVVRDYHPVFCKEAILLAAAMLENPDASDKHIQRSSASATMSILYDYPTLENEHDKTLTGIHAFIDRMSAASAPGAYLVELFPWMVHIPERFAKWKREAMENFRQHTTMFNGLLSTVCDDIANGSERPSVSASLLKNSDRSGLSNNEIAWLLGTLYTAGAETTATTLAWWIRAMISRPEIQKRAQDELDAVVGRSRTPTFADAPNLPYIQALVKESLRWRPALPLGIPHTTTEDDWYEGMFIPKGTICLVNLWQCHHDPMSYGPDAASFNPERFLDKHGKLIPGPVETRDDGHSAYGFGRRACVGKHAANDSLFIDMATVLWAAQLEHVRDENGKEIPLDSETPVDSGMVFRPLPYTCKITPRFPEAPSLLMEEIELLKA</sequence>
<evidence type="ECO:0000313" key="15">
    <source>
        <dbReference type="Proteomes" id="UP000759537"/>
    </source>
</evidence>
<dbReference type="InterPro" id="IPR050364">
    <property type="entry name" value="Cytochrome_P450_fung"/>
</dbReference>
<dbReference type="EMBL" id="WHVB01000011">
    <property type="protein sequence ID" value="KAF8478440.1"/>
    <property type="molecule type" value="Genomic_DNA"/>
</dbReference>
<dbReference type="GO" id="GO:0016705">
    <property type="term" value="F:oxidoreductase activity, acting on paired donors, with incorporation or reduction of molecular oxygen"/>
    <property type="evidence" value="ECO:0007669"/>
    <property type="project" value="InterPro"/>
</dbReference>
<keyword evidence="6" id="KW-0812">Transmembrane</keyword>
<evidence type="ECO:0000256" key="2">
    <source>
        <dbReference type="ARBA" id="ARBA00004370"/>
    </source>
</evidence>
<keyword evidence="10 13" id="KW-0408">Iron</keyword>
<accession>A0A9P5T6T1</accession>
<evidence type="ECO:0000256" key="6">
    <source>
        <dbReference type="ARBA" id="ARBA00022692"/>
    </source>
</evidence>
<gene>
    <name evidence="14" type="ORF">DFH94DRAFT_749764</name>
</gene>
<dbReference type="AlphaFoldDB" id="A0A9P5T6T1"/>
<keyword evidence="7 13" id="KW-0479">Metal-binding</keyword>
<dbReference type="InterPro" id="IPR002401">
    <property type="entry name" value="Cyt_P450_E_grp-I"/>
</dbReference>
<evidence type="ECO:0000256" key="5">
    <source>
        <dbReference type="ARBA" id="ARBA00022617"/>
    </source>
</evidence>
<comment type="caution">
    <text evidence="14">The sequence shown here is derived from an EMBL/GenBank/DDBJ whole genome shotgun (WGS) entry which is preliminary data.</text>
</comment>
<evidence type="ECO:0000256" key="4">
    <source>
        <dbReference type="ARBA" id="ARBA00010617"/>
    </source>
</evidence>
<dbReference type="SUPFAM" id="SSF48264">
    <property type="entry name" value="Cytochrome P450"/>
    <property type="match status" value="1"/>
</dbReference>
<reference evidence="14" key="2">
    <citation type="journal article" date="2020" name="Nat. Commun.">
        <title>Large-scale genome sequencing of mycorrhizal fungi provides insights into the early evolution of symbiotic traits.</title>
        <authorList>
            <person name="Miyauchi S."/>
            <person name="Kiss E."/>
            <person name="Kuo A."/>
            <person name="Drula E."/>
            <person name="Kohler A."/>
            <person name="Sanchez-Garcia M."/>
            <person name="Morin E."/>
            <person name="Andreopoulos B."/>
            <person name="Barry K.W."/>
            <person name="Bonito G."/>
            <person name="Buee M."/>
            <person name="Carver A."/>
            <person name="Chen C."/>
            <person name="Cichocki N."/>
            <person name="Clum A."/>
            <person name="Culley D."/>
            <person name="Crous P.W."/>
            <person name="Fauchery L."/>
            <person name="Girlanda M."/>
            <person name="Hayes R.D."/>
            <person name="Keri Z."/>
            <person name="LaButti K."/>
            <person name="Lipzen A."/>
            <person name="Lombard V."/>
            <person name="Magnuson J."/>
            <person name="Maillard F."/>
            <person name="Murat C."/>
            <person name="Nolan M."/>
            <person name="Ohm R.A."/>
            <person name="Pangilinan J."/>
            <person name="Pereira M.F."/>
            <person name="Perotto S."/>
            <person name="Peter M."/>
            <person name="Pfister S."/>
            <person name="Riley R."/>
            <person name="Sitrit Y."/>
            <person name="Stielow J.B."/>
            <person name="Szollosi G."/>
            <person name="Zifcakova L."/>
            <person name="Stursova M."/>
            <person name="Spatafora J.W."/>
            <person name="Tedersoo L."/>
            <person name="Vaario L.M."/>
            <person name="Yamada A."/>
            <person name="Yan M."/>
            <person name="Wang P."/>
            <person name="Xu J."/>
            <person name="Bruns T."/>
            <person name="Baldrian P."/>
            <person name="Vilgalys R."/>
            <person name="Dunand C."/>
            <person name="Henrissat B."/>
            <person name="Grigoriev I.V."/>
            <person name="Hibbett D."/>
            <person name="Nagy L.G."/>
            <person name="Martin F.M."/>
        </authorList>
    </citation>
    <scope>NUCLEOTIDE SEQUENCE</scope>
    <source>
        <strain evidence="14">Prilba</strain>
    </source>
</reference>
<dbReference type="GO" id="GO:0005506">
    <property type="term" value="F:iron ion binding"/>
    <property type="evidence" value="ECO:0007669"/>
    <property type="project" value="InterPro"/>
</dbReference>
<keyword evidence="12" id="KW-0472">Membrane</keyword>
<name>A0A9P5T6T1_9AGAM</name>
<dbReference type="PANTHER" id="PTHR46300:SF2">
    <property type="entry name" value="CYTOCHROME P450 MONOOXYGENASE ALNH-RELATED"/>
    <property type="match status" value="1"/>
</dbReference>
<protein>
    <submittedName>
        <fullName evidence="14">Cytochrome P450</fullName>
    </submittedName>
</protein>
<evidence type="ECO:0000313" key="14">
    <source>
        <dbReference type="EMBL" id="KAF8478440.1"/>
    </source>
</evidence>
<evidence type="ECO:0000256" key="3">
    <source>
        <dbReference type="ARBA" id="ARBA00005179"/>
    </source>
</evidence>
<evidence type="ECO:0000256" key="10">
    <source>
        <dbReference type="ARBA" id="ARBA00023004"/>
    </source>
</evidence>
<dbReference type="InterPro" id="IPR001128">
    <property type="entry name" value="Cyt_P450"/>
</dbReference>
<reference evidence="14" key="1">
    <citation type="submission" date="2019-10" db="EMBL/GenBank/DDBJ databases">
        <authorList>
            <consortium name="DOE Joint Genome Institute"/>
            <person name="Kuo A."/>
            <person name="Miyauchi S."/>
            <person name="Kiss E."/>
            <person name="Drula E."/>
            <person name="Kohler A."/>
            <person name="Sanchez-Garcia M."/>
            <person name="Andreopoulos B."/>
            <person name="Barry K.W."/>
            <person name="Bonito G."/>
            <person name="Buee M."/>
            <person name="Carver A."/>
            <person name="Chen C."/>
            <person name="Cichocki N."/>
            <person name="Clum A."/>
            <person name="Culley D."/>
            <person name="Crous P.W."/>
            <person name="Fauchery L."/>
            <person name="Girlanda M."/>
            <person name="Hayes R."/>
            <person name="Keri Z."/>
            <person name="LaButti K."/>
            <person name="Lipzen A."/>
            <person name="Lombard V."/>
            <person name="Magnuson J."/>
            <person name="Maillard F."/>
            <person name="Morin E."/>
            <person name="Murat C."/>
            <person name="Nolan M."/>
            <person name="Ohm R."/>
            <person name="Pangilinan J."/>
            <person name="Pereira M."/>
            <person name="Perotto S."/>
            <person name="Peter M."/>
            <person name="Riley R."/>
            <person name="Sitrit Y."/>
            <person name="Stielow B."/>
            <person name="Szollosi G."/>
            <person name="Zifcakova L."/>
            <person name="Stursova M."/>
            <person name="Spatafora J.W."/>
            <person name="Tedersoo L."/>
            <person name="Vaario L.-M."/>
            <person name="Yamada A."/>
            <person name="Yan M."/>
            <person name="Wang P."/>
            <person name="Xu J."/>
            <person name="Bruns T."/>
            <person name="Baldrian P."/>
            <person name="Vilgalys R."/>
            <person name="Henrissat B."/>
            <person name="Grigoriev I.V."/>
            <person name="Hibbett D."/>
            <person name="Nagy L.G."/>
            <person name="Martin F.M."/>
        </authorList>
    </citation>
    <scope>NUCLEOTIDE SEQUENCE</scope>
    <source>
        <strain evidence="14">Prilba</strain>
    </source>
</reference>
<keyword evidence="8" id="KW-1133">Transmembrane helix</keyword>
<organism evidence="14 15">
    <name type="scientific">Russula ochroleuca</name>
    <dbReference type="NCBI Taxonomy" id="152965"/>
    <lineage>
        <taxon>Eukaryota</taxon>
        <taxon>Fungi</taxon>
        <taxon>Dikarya</taxon>
        <taxon>Basidiomycota</taxon>
        <taxon>Agaricomycotina</taxon>
        <taxon>Agaricomycetes</taxon>
        <taxon>Russulales</taxon>
        <taxon>Russulaceae</taxon>
        <taxon>Russula</taxon>
    </lineage>
</organism>
<comment type="cofactor">
    <cofactor evidence="1 13">
        <name>heme</name>
        <dbReference type="ChEBI" id="CHEBI:30413"/>
    </cofactor>
</comment>
<dbReference type="Pfam" id="PF00067">
    <property type="entry name" value="p450"/>
    <property type="match status" value="1"/>
</dbReference>
<dbReference type="Gene3D" id="1.10.630.10">
    <property type="entry name" value="Cytochrome P450"/>
    <property type="match status" value="1"/>
</dbReference>
<evidence type="ECO:0000256" key="11">
    <source>
        <dbReference type="ARBA" id="ARBA00023033"/>
    </source>
</evidence>
<evidence type="ECO:0000256" key="7">
    <source>
        <dbReference type="ARBA" id="ARBA00022723"/>
    </source>
</evidence>
<dbReference type="InterPro" id="IPR036396">
    <property type="entry name" value="Cyt_P450_sf"/>
</dbReference>
<evidence type="ECO:0000256" key="1">
    <source>
        <dbReference type="ARBA" id="ARBA00001971"/>
    </source>
</evidence>
<dbReference type="PRINTS" id="PR00385">
    <property type="entry name" value="P450"/>
</dbReference>
<dbReference type="Proteomes" id="UP000759537">
    <property type="component" value="Unassembled WGS sequence"/>
</dbReference>
<feature type="binding site" description="axial binding residue" evidence="13">
    <location>
        <position position="460"/>
    </location>
    <ligand>
        <name>heme</name>
        <dbReference type="ChEBI" id="CHEBI:30413"/>
    </ligand>
    <ligandPart>
        <name>Fe</name>
        <dbReference type="ChEBI" id="CHEBI:18248"/>
    </ligandPart>
</feature>
<evidence type="ECO:0000256" key="8">
    <source>
        <dbReference type="ARBA" id="ARBA00022989"/>
    </source>
</evidence>
<keyword evidence="11" id="KW-0503">Monooxygenase</keyword>
<comment type="subcellular location">
    <subcellularLocation>
        <location evidence="2">Membrane</location>
    </subcellularLocation>
</comment>
<dbReference type="PRINTS" id="PR00463">
    <property type="entry name" value="EP450I"/>
</dbReference>
<keyword evidence="9" id="KW-0560">Oxidoreductase</keyword>
<evidence type="ECO:0000256" key="12">
    <source>
        <dbReference type="ARBA" id="ARBA00023136"/>
    </source>
</evidence>
<dbReference type="PANTHER" id="PTHR46300">
    <property type="entry name" value="P450, PUTATIVE (EUROFUNG)-RELATED-RELATED"/>
    <property type="match status" value="1"/>
</dbReference>
<comment type="pathway">
    <text evidence="3">Secondary metabolite biosynthesis.</text>
</comment>
<keyword evidence="15" id="KW-1185">Reference proteome</keyword>
<dbReference type="OrthoDB" id="2789670at2759"/>
<dbReference type="GO" id="GO:0004497">
    <property type="term" value="F:monooxygenase activity"/>
    <property type="evidence" value="ECO:0007669"/>
    <property type="project" value="UniProtKB-KW"/>
</dbReference>
<dbReference type="GO" id="GO:0016020">
    <property type="term" value="C:membrane"/>
    <property type="evidence" value="ECO:0007669"/>
    <property type="project" value="UniProtKB-SubCell"/>
</dbReference>
<dbReference type="CDD" id="cd11065">
    <property type="entry name" value="CYP64-like"/>
    <property type="match status" value="1"/>
</dbReference>
<keyword evidence="5 13" id="KW-0349">Heme</keyword>
<dbReference type="GO" id="GO:0020037">
    <property type="term" value="F:heme binding"/>
    <property type="evidence" value="ECO:0007669"/>
    <property type="project" value="InterPro"/>
</dbReference>